<dbReference type="Gene3D" id="3.30.365.10">
    <property type="entry name" value="Aldehyde oxidase/xanthine dehydrogenase, molybdopterin binding domain"/>
    <property type="match status" value="4"/>
</dbReference>
<feature type="compositionally biased region" description="Basic and acidic residues" evidence="3">
    <location>
        <begin position="136"/>
        <end position="149"/>
    </location>
</feature>
<dbReference type="SUPFAM" id="SSF54665">
    <property type="entry name" value="CO dehydrogenase molybdoprotein N-domain-like"/>
    <property type="match status" value="1"/>
</dbReference>
<protein>
    <submittedName>
        <fullName evidence="5">Xanthine dehydrogenase YagR molybdenum-binding subunit</fullName>
        <ecNumber evidence="5">1.17.1.4</ecNumber>
    </submittedName>
</protein>
<proteinExistence type="predicted"/>
<evidence type="ECO:0000256" key="3">
    <source>
        <dbReference type="SAM" id="MobiDB-lite"/>
    </source>
</evidence>
<dbReference type="Pfam" id="PF02738">
    <property type="entry name" value="MoCoBD_1"/>
    <property type="match status" value="1"/>
</dbReference>
<organism evidence="5 6">
    <name type="scientific">Mucilaginibacter terrae</name>
    <dbReference type="NCBI Taxonomy" id="1955052"/>
    <lineage>
        <taxon>Bacteria</taxon>
        <taxon>Pseudomonadati</taxon>
        <taxon>Bacteroidota</taxon>
        <taxon>Sphingobacteriia</taxon>
        <taxon>Sphingobacteriales</taxon>
        <taxon>Sphingobacteriaceae</taxon>
        <taxon>Mucilaginibacter</taxon>
    </lineage>
</organism>
<dbReference type="Pfam" id="PF01315">
    <property type="entry name" value="Ald_Xan_dh_C"/>
    <property type="match status" value="1"/>
</dbReference>
<dbReference type="EMBL" id="JAVLVU010000001">
    <property type="protein sequence ID" value="MDT3403268.1"/>
    <property type="molecule type" value="Genomic_DNA"/>
</dbReference>
<evidence type="ECO:0000313" key="5">
    <source>
        <dbReference type="EMBL" id="MDT3403268.1"/>
    </source>
</evidence>
<evidence type="ECO:0000256" key="2">
    <source>
        <dbReference type="ARBA" id="ARBA00023002"/>
    </source>
</evidence>
<dbReference type="Pfam" id="PF20256">
    <property type="entry name" value="MoCoBD_2"/>
    <property type="match status" value="1"/>
</dbReference>
<dbReference type="GO" id="GO:0004854">
    <property type="term" value="F:xanthine dehydrogenase activity"/>
    <property type="evidence" value="ECO:0007669"/>
    <property type="project" value="UniProtKB-EC"/>
</dbReference>
<evidence type="ECO:0000259" key="4">
    <source>
        <dbReference type="SMART" id="SM01008"/>
    </source>
</evidence>
<dbReference type="SUPFAM" id="SSF56003">
    <property type="entry name" value="Molybdenum cofactor-binding domain"/>
    <property type="match status" value="1"/>
</dbReference>
<dbReference type="RefSeq" id="WP_311950107.1">
    <property type="nucleotide sequence ID" value="NZ_JAVLVU010000001.1"/>
</dbReference>
<dbReference type="InterPro" id="IPR000674">
    <property type="entry name" value="Ald_Oxase/Xan_DH_a/b"/>
</dbReference>
<keyword evidence="1" id="KW-0500">Molybdenum</keyword>
<dbReference type="InterPro" id="IPR046867">
    <property type="entry name" value="AldOxase/xan_DH_MoCoBD2"/>
</dbReference>
<keyword evidence="2 5" id="KW-0560">Oxidoreductase</keyword>
<dbReference type="InterPro" id="IPR037165">
    <property type="entry name" value="AldOxase/xan_DH_Mopterin-bd_sf"/>
</dbReference>
<feature type="region of interest" description="Disordered" evidence="3">
    <location>
        <begin position="136"/>
        <end position="168"/>
    </location>
</feature>
<dbReference type="InterPro" id="IPR016208">
    <property type="entry name" value="Ald_Oxase/xanthine_DH-like"/>
</dbReference>
<evidence type="ECO:0000313" key="6">
    <source>
        <dbReference type="Proteomes" id="UP001258315"/>
    </source>
</evidence>
<evidence type="ECO:0000256" key="1">
    <source>
        <dbReference type="ARBA" id="ARBA00022505"/>
    </source>
</evidence>
<gene>
    <name evidence="5" type="ORF">QE417_002340</name>
</gene>
<keyword evidence="6" id="KW-1185">Reference proteome</keyword>
<sequence>MKNDTQHTPPFTEGINRVDGILKVTGAAKYSAEYELPGMSYAVFAISTITKGTIASIDTKAAERAPGVLAVITHLNAPKVPGYQTGSDPDKPATSGGPLKFFVDNTVKYNGQPIAMVVADSFERATHAASLIKAQYNKEPHETDTEKNKAKAANPKGGRGGDYKRGTPDDWKTAAVKVEQEYVVPINVHNPMELSVTLAHWTADDKVTVYAKTQGVKSTQNAIAQAFKLPIENVQVTTKFVGGAFGNALRTWPHEIATVQAAKLVKRPVKTVLTRELQFNTVGYRPYTWQKISMGASADGKLTGVIHEATAQTSSFEEFTEGTVNMTRFMYACPSVGTIYKITPLDVNTPTWMRGPGEATGAFALESAMDELADKLGIDPIELRIRNHADTDPENGKPFSSKNLKEAYQMGADKIGWSNRILKPGTLTEDGWLVGYGMGTGVFGAGRGRATVKAAIQADGTLLIQTSVTDIGVGTGTAMTQIASEIFTNIPVKKIKFELGDSSLPPSPTQGGSAITSTVGGAVHDACTQLKEKFQQLIGNGGTDKPDYVKVLKEKNMPQVDVTVTSSGSTEMRNFSSYSYSVHFIKVKVHPKTGVVRVDKVVSVADSGHIVSPKTARSQIVGGAIGGIGMALMEEGLMDHRYGRYVNNNYADYHVPISADIPQIDALFVNKPDYRVNPMGAKGMGEIALIGMSAAVANAVYNATGKRIRELPITPDKLLG</sequence>
<dbReference type="PANTHER" id="PTHR11908">
    <property type="entry name" value="XANTHINE DEHYDROGENASE"/>
    <property type="match status" value="1"/>
</dbReference>
<feature type="domain" description="Aldehyde oxidase/xanthine dehydrogenase a/b hammerhead" evidence="4">
    <location>
        <begin position="25"/>
        <end position="140"/>
    </location>
</feature>
<dbReference type="PANTHER" id="PTHR11908:SF132">
    <property type="entry name" value="ALDEHYDE OXIDASE 1-RELATED"/>
    <property type="match status" value="1"/>
</dbReference>
<dbReference type="SMART" id="SM01008">
    <property type="entry name" value="Ald_Xan_dh_C"/>
    <property type="match status" value="1"/>
</dbReference>
<feature type="compositionally biased region" description="Basic and acidic residues" evidence="3">
    <location>
        <begin position="159"/>
        <end position="168"/>
    </location>
</feature>
<accession>A0ABU3GU19</accession>
<dbReference type="Proteomes" id="UP001258315">
    <property type="component" value="Unassembled WGS sequence"/>
</dbReference>
<dbReference type="EC" id="1.17.1.4" evidence="5"/>
<dbReference type="InterPro" id="IPR008274">
    <property type="entry name" value="AldOxase/xan_DH_MoCoBD1"/>
</dbReference>
<dbReference type="InterPro" id="IPR036856">
    <property type="entry name" value="Ald_Oxase/Xan_DH_a/b_sf"/>
</dbReference>
<name>A0ABU3GU19_9SPHI</name>
<dbReference type="Gene3D" id="3.90.1170.50">
    <property type="entry name" value="Aldehyde oxidase/xanthine dehydrogenase, a/b hammerhead"/>
    <property type="match status" value="1"/>
</dbReference>
<comment type="caution">
    <text evidence="5">The sequence shown here is derived from an EMBL/GenBank/DDBJ whole genome shotgun (WGS) entry which is preliminary data.</text>
</comment>
<reference evidence="6" key="1">
    <citation type="submission" date="2023-07" db="EMBL/GenBank/DDBJ databases">
        <title>Functional and genomic diversity of the sorghum phyllosphere microbiome.</title>
        <authorList>
            <person name="Shade A."/>
        </authorList>
    </citation>
    <scope>NUCLEOTIDE SEQUENCE [LARGE SCALE GENOMIC DNA]</scope>
    <source>
        <strain evidence="6">SORGH_AS_0422</strain>
    </source>
</reference>